<keyword evidence="3" id="KW-1185">Reference proteome</keyword>
<proteinExistence type="predicted"/>
<keyword evidence="1" id="KW-0472">Membrane</keyword>
<feature type="transmembrane region" description="Helical" evidence="1">
    <location>
        <begin position="31"/>
        <end position="60"/>
    </location>
</feature>
<evidence type="ECO:0000313" key="2">
    <source>
        <dbReference type="EMBL" id="MCI3246052.1"/>
    </source>
</evidence>
<organism evidence="2 3">
    <name type="scientific">Streptomyces spinosisporus</name>
    <dbReference type="NCBI Taxonomy" id="2927582"/>
    <lineage>
        <taxon>Bacteria</taxon>
        <taxon>Bacillati</taxon>
        <taxon>Actinomycetota</taxon>
        <taxon>Actinomycetes</taxon>
        <taxon>Kitasatosporales</taxon>
        <taxon>Streptomycetaceae</taxon>
        <taxon>Streptomyces</taxon>
    </lineage>
</organism>
<accession>A0ABS9XWS9</accession>
<reference evidence="2" key="1">
    <citation type="submission" date="2022-03" db="EMBL/GenBank/DDBJ databases">
        <title>Streptomyces 7R015 and 7R016 isolated from Barleria lupulina in Thailand.</title>
        <authorList>
            <person name="Kanchanasin P."/>
            <person name="Phongsopitanun W."/>
            <person name="Tanasupawat S."/>
        </authorList>
    </citation>
    <scope>NUCLEOTIDE SEQUENCE</scope>
    <source>
        <strain evidence="2">7R016</strain>
    </source>
</reference>
<gene>
    <name evidence="2" type="ORF">MQN93_40820</name>
</gene>
<evidence type="ECO:0000313" key="3">
    <source>
        <dbReference type="Proteomes" id="UP001165270"/>
    </source>
</evidence>
<protein>
    <submittedName>
        <fullName evidence="2">Uncharacterized protein</fullName>
    </submittedName>
</protein>
<name>A0ABS9XWS9_9ACTN</name>
<dbReference type="RefSeq" id="WP_242713466.1">
    <property type="nucleotide sequence ID" value="NZ_JALDAX010000028.1"/>
</dbReference>
<dbReference type="Proteomes" id="UP001165270">
    <property type="component" value="Unassembled WGS sequence"/>
</dbReference>
<keyword evidence="1" id="KW-0812">Transmembrane</keyword>
<dbReference type="EMBL" id="JALDAX010000028">
    <property type="protein sequence ID" value="MCI3246052.1"/>
    <property type="molecule type" value="Genomic_DNA"/>
</dbReference>
<comment type="caution">
    <text evidence="2">The sequence shown here is derived from an EMBL/GenBank/DDBJ whole genome shotgun (WGS) entry which is preliminary data.</text>
</comment>
<keyword evidence="1" id="KW-1133">Transmembrane helix</keyword>
<sequence length="209" mass="23475">MSASHSPTAWDDPDSRSAWTRLFTWAVLGQVLWPLTCIGSLLLIVGAQWPVWLCFVPLLYAAYRTVLQYRYVTEAFQIRRILKEYAWQAYASPESGIGGVPGAKSGDVWLKLPNPERPDDQVAIILHGHVRSPWWRRRLGPGVKPQKKAQVAEIWFAGDVRFAGVLAAPGPGRLFLLYQHPSKGSRFRTDVHEAAGEALHRARRAGVRI</sequence>
<evidence type="ECO:0000256" key="1">
    <source>
        <dbReference type="SAM" id="Phobius"/>
    </source>
</evidence>